<feature type="transmembrane region" description="Helical" evidence="1">
    <location>
        <begin position="21"/>
        <end position="41"/>
    </location>
</feature>
<dbReference type="SUPFAM" id="SSF81469">
    <property type="entry name" value="Bacterial aa3 type cytochrome c oxidase subunit IV"/>
    <property type="match status" value="1"/>
</dbReference>
<evidence type="ECO:0000256" key="1">
    <source>
        <dbReference type="SAM" id="Phobius"/>
    </source>
</evidence>
<dbReference type="EMBL" id="JAVAIL010000001">
    <property type="protein sequence ID" value="MDP4538986.1"/>
    <property type="molecule type" value="Genomic_DNA"/>
</dbReference>
<dbReference type="Gene3D" id="1.20.5.160">
    <property type="entry name" value="Bacterial aa3 type cytochrome c oxidase subunit IV"/>
    <property type="match status" value="1"/>
</dbReference>
<accession>A0ABT9H6P2</accession>
<protein>
    <recommendedName>
        <fullName evidence="4">Cytochrome c oxidase subunit IV bacterial aa3 type domain-containing protein</fullName>
    </recommendedName>
</protein>
<dbReference type="Proteomes" id="UP001235664">
    <property type="component" value="Unassembled WGS sequence"/>
</dbReference>
<evidence type="ECO:0008006" key="4">
    <source>
        <dbReference type="Google" id="ProtNLM"/>
    </source>
</evidence>
<dbReference type="InterPro" id="IPR036596">
    <property type="entry name" value="Cyt-C_aa3_sf"/>
</dbReference>
<keyword evidence="1" id="KW-0812">Transmembrane</keyword>
<comment type="caution">
    <text evidence="2">The sequence shown here is derived from an EMBL/GenBank/DDBJ whole genome shotgun (WGS) entry which is preliminary data.</text>
</comment>
<keyword evidence="1" id="KW-0472">Membrane</keyword>
<name>A0ABT9H6P2_9SPHN</name>
<proteinExistence type="predicted"/>
<gene>
    <name evidence="2" type="ORF">Q9K01_05030</name>
</gene>
<reference evidence="2 3" key="1">
    <citation type="submission" date="2023-08" db="EMBL/GenBank/DDBJ databases">
        <title>genomic of DY56.</title>
        <authorList>
            <person name="Wang Y."/>
        </authorList>
    </citation>
    <scope>NUCLEOTIDE SEQUENCE [LARGE SCALE GENOMIC DNA]</scope>
    <source>
        <strain evidence="2 3">DY56-A-20</strain>
    </source>
</reference>
<sequence>MASPHNDMKSATKTYDRFIGSLKWVVPLLAIITLVIVILIAD</sequence>
<evidence type="ECO:0000313" key="2">
    <source>
        <dbReference type="EMBL" id="MDP4538986.1"/>
    </source>
</evidence>
<keyword evidence="1" id="KW-1133">Transmembrane helix</keyword>
<evidence type="ECO:0000313" key="3">
    <source>
        <dbReference type="Proteomes" id="UP001235664"/>
    </source>
</evidence>
<dbReference type="RefSeq" id="WP_305929088.1">
    <property type="nucleotide sequence ID" value="NZ_JAVAIL010000001.1"/>
</dbReference>
<organism evidence="2 3">
    <name type="scientific">Qipengyuania benthica</name>
    <dbReference type="NCBI Taxonomy" id="3067651"/>
    <lineage>
        <taxon>Bacteria</taxon>
        <taxon>Pseudomonadati</taxon>
        <taxon>Pseudomonadota</taxon>
        <taxon>Alphaproteobacteria</taxon>
        <taxon>Sphingomonadales</taxon>
        <taxon>Erythrobacteraceae</taxon>
        <taxon>Qipengyuania</taxon>
    </lineage>
</organism>
<keyword evidence="3" id="KW-1185">Reference proteome</keyword>